<evidence type="ECO:0000313" key="1">
    <source>
        <dbReference type="EMBL" id="SVC44197.1"/>
    </source>
</evidence>
<accession>A0A382M933</accession>
<proteinExistence type="predicted"/>
<dbReference type="PROSITE" id="PS51257">
    <property type="entry name" value="PROKAR_LIPOPROTEIN"/>
    <property type="match status" value="1"/>
</dbReference>
<dbReference type="EMBL" id="UINC01091436">
    <property type="protein sequence ID" value="SVC44197.1"/>
    <property type="molecule type" value="Genomic_DNA"/>
</dbReference>
<dbReference type="AlphaFoldDB" id="A0A382M933"/>
<feature type="non-terminal residue" evidence="1">
    <location>
        <position position="161"/>
    </location>
</feature>
<gene>
    <name evidence="1" type="ORF">METZ01_LOCUS297051</name>
</gene>
<protein>
    <submittedName>
        <fullName evidence="1">Uncharacterized protein</fullName>
    </submittedName>
</protein>
<name>A0A382M933_9ZZZZ</name>
<sequence>MAKLSILAVSLMIFLAGCSFPYTHNKHLPYPVAKDRPFAHQEKLQAAAHWDTLAANEADEILKTIGTTSISFDKEESNTDFGKAYKSLLTGHLLDNNIQVLDSGGGHFVKFKVQVVSHVNRDSLGLPAGSMTALTAGVLLASASQHWSTPGIAAIPVALVA</sequence>
<organism evidence="1">
    <name type="scientific">marine metagenome</name>
    <dbReference type="NCBI Taxonomy" id="408172"/>
    <lineage>
        <taxon>unclassified sequences</taxon>
        <taxon>metagenomes</taxon>
        <taxon>ecological metagenomes</taxon>
    </lineage>
</organism>
<reference evidence="1" key="1">
    <citation type="submission" date="2018-05" db="EMBL/GenBank/DDBJ databases">
        <authorList>
            <person name="Lanie J.A."/>
            <person name="Ng W.-L."/>
            <person name="Kazmierczak K.M."/>
            <person name="Andrzejewski T.M."/>
            <person name="Davidsen T.M."/>
            <person name="Wayne K.J."/>
            <person name="Tettelin H."/>
            <person name="Glass J.I."/>
            <person name="Rusch D."/>
            <person name="Podicherti R."/>
            <person name="Tsui H.-C.T."/>
            <person name="Winkler M.E."/>
        </authorList>
    </citation>
    <scope>NUCLEOTIDE SEQUENCE</scope>
</reference>